<comment type="caution">
    <text evidence="1">The sequence shown here is derived from an EMBL/GenBank/DDBJ whole genome shotgun (WGS) entry which is preliminary data.</text>
</comment>
<name>A0A6A3QEB6_9STRA</name>
<reference evidence="1 2" key="1">
    <citation type="submission" date="2018-08" db="EMBL/GenBank/DDBJ databases">
        <title>Genomic investigation of the strawberry pathogen Phytophthora fragariae indicates pathogenicity is determined by transcriptional variation in three key races.</title>
        <authorList>
            <person name="Adams T.M."/>
            <person name="Armitage A.D."/>
            <person name="Sobczyk M.K."/>
            <person name="Bates H.J."/>
            <person name="Dunwell J.M."/>
            <person name="Nellist C.F."/>
            <person name="Harrison R.J."/>
        </authorList>
    </citation>
    <scope>NUCLEOTIDE SEQUENCE [LARGE SCALE GENOMIC DNA]</scope>
    <source>
        <strain evidence="1 2">NOV-71</strain>
    </source>
</reference>
<proteinExistence type="predicted"/>
<protein>
    <submittedName>
        <fullName evidence="1">Uncharacterized protein</fullName>
    </submittedName>
</protein>
<dbReference type="Proteomes" id="UP000441208">
    <property type="component" value="Unassembled WGS sequence"/>
</dbReference>
<dbReference type="AlphaFoldDB" id="A0A6A3QEB6"/>
<evidence type="ECO:0000313" key="2">
    <source>
        <dbReference type="Proteomes" id="UP000441208"/>
    </source>
</evidence>
<sequence length="55" mass="5507">MVRFGELDVVTVEVTTDAEEAEDVAVVAVLATTALLAAGAASSSEVCVVGVLISK</sequence>
<accession>A0A6A3QEB6</accession>
<dbReference type="EMBL" id="QXFZ01002691">
    <property type="protein sequence ID" value="KAE9074670.1"/>
    <property type="molecule type" value="Genomic_DNA"/>
</dbReference>
<gene>
    <name evidence="1" type="ORF">PF007_g25318</name>
</gene>
<organism evidence="1 2">
    <name type="scientific">Phytophthora fragariae</name>
    <dbReference type="NCBI Taxonomy" id="53985"/>
    <lineage>
        <taxon>Eukaryota</taxon>
        <taxon>Sar</taxon>
        <taxon>Stramenopiles</taxon>
        <taxon>Oomycota</taxon>
        <taxon>Peronosporomycetes</taxon>
        <taxon>Peronosporales</taxon>
        <taxon>Peronosporaceae</taxon>
        <taxon>Phytophthora</taxon>
    </lineage>
</organism>
<evidence type="ECO:0000313" key="1">
    <source>
        <dbReference type="EMBL" id="KAE9074670.1"/>
    </source>
</evidence>